<comment type="caution">
    <text evidence="2">The sequence shown here is derived from an EMBL/GenBank/DDBJ whole genome shotgun (WGS) entry which is preliminary data.</text>
</comment>
<proteinExistence type="predicted"/>
<evidence type="ECO:0000256" key="1">
    <source>
        <dbReference type="SAM" id="Phobius"/>
    </source>
</evidence>
<name>A0A9K3DC49_9EUKA</name>
<evidence type="ECO:0000313" key="2">
    <source>
        <dbReference type="EMBL" id="GIQ92761.1"/>
    </source>
</evidence>
<dbReference type="AlphaFoldDB" id="A0A9K3DC49"/>
<dbReference type="Proteomes" id="UP000265618">
    <property type="component" value="Unassembled WGS sequence"/>
</dbReference>
<evidence type="ECO:0008006" key="4">
    <source>
        <dbReference type="Google" id="ProtNLM"/>
    </source>
</evidence>
<protein>
    <recommendedName>
        <fullName evidence="4">Transmembrane protein</fullName>
    </recommendedName>
</protein>
<keyword evidence="1" id="KW-1133">Transmembrane helix</keyword>
<dbReference type="EMBL" id="BDIP01010480">
    <property type="protein sequence ID" value="GIQ92761.1"/>
    <property type="molecule type" value="Genomic_DNA"/>
</dbReference>
<gene>
    <name evidence="2" type="ORF">KIPB_016719</name>
</gene>
<feature type="non-terminal residue" evidence="2">
    <location>
        <position position="1"/>
    </location>
</feature>
<reference evidence="2 3" key="1">
    <citation type="journal article" date="2018" name="PLoS ONE">
        <title>The draft genome of Kipferlia bialata reveals reductive genome evolution in fornicate parasites.</title>
        <authorList>
            <person name="Tanifuji G."/>
            <person name="Takabayashi S."/>
            <person name="Kume K."/>
            <person name="Takagi M."/>
            <person name="Nakayama T."/>
            <person name="Kamikawa R."/>
            <person name="Inagaki Y."/>
            <person name="Hashimoto T."/>
        </authorList>
    </citation>
    <scope>NUCLEOTIDE SEQUENCE [LARGE SCALE GENOMIC DNA]</scope>
    <source>
        <strain evidence="2">NY0173</strain>
    </source>
</reference>
<organism evidence="2 3">
    <name type="scientific">Kipferlia bialata</name>
    <dbReference type="NCBI Taxonomy" id="797122"/>
    <lineage>
        <taxon>Eukaryota</taxon>
        <taxon>Metamonada</taxon>
        <taxon>Carpediemonas-like organisms</taxon>
        <taxon>Kipferlia</taxon>
    </lineage>
</organism>
<keyword evidence="1" id="KW-0812">Transmembrane</keyword>
<accession>A0A9K3DC49</accession>
<keyword evidence="3" id="KW-1185">Reference proteome</keyword>
<sequence>MSHGGGSYSYGSDCSCCSSLICCGCMLFLSVIGTAIFIVSSLVGLLTGGGSAGYDVSVPCGTQAIYRVADLAEGL</sequence>
<keyword evidence="1" id="KW-0472">Membrane</keyword>
<feature type="transmembrane region" description="Helical" evidence="1">
    <location>
        <begin position="20"/>
        <end position="46"/>
    </location>
</feature>
<evidence type="ECO:0000313" key="3">
    <source>
        <dbReference type="Proteomes" id="UP000265618"/>
    </source>
</evidence>